<name>A0AAD0PDX0_PSEPU</name>
<keyword evidence="1" id="KW-0472">Membrane</keyword>
<accession>A0AAD0PDX0</accession>
<evidence type="ECO:0000313" key="2">
    <source>
        <dbReference type="EMBL" id="AXA24020.1"/>
    </source>
</evidence>
<reference evidence="2 3" key="1">
    <citation type="submission" date="2018-06" db="EMBL/GenBank/DDBJ databases">
        <title>The genome of Pseudomonas putida NX-1, a lignin degrader.</title>
        <authorList>
            <person name="Xu Z."/>
        </authorList>
    </citation>
    <scope>NUCLEOTIDE SEQUENCE [LARGE SCALE GENOMIC DNA]</scope>
    <source>
        <strain evidence="2 3">NX-1</strain>
    </source>
</reference>
<dbReference type="AlphaFoldDB" id="A0AAD0PDX0"/>
<keyword evidence="1" id="KW-1133">Transmembrane helix</keyword>
<keyword evidence="1" id="KW-0812">Transmembrane</keyword>
<dbReference type="EMBL" id="CP030750">
    <property type="protein sequence ID" value="AXA24020.1"/>
    <property type="molecule type" value="Genomic_DNA"/>
</dbReference>
<feature type="transmembrane region" description="Helical" evidence="1">
    <location>
        <begin position="6"/>
        <end position="21"/>
    </location>
</feature>
<gene>
    <name evidence="2" type="ORF">C1S65_07755</name>
</gene>
<sequence length="82" mass="9400">MADVFAIGFICILAVGVDWLFRSSRLRVFMYLVFMAAAITSCAKLGEHENLLLDGLVWTVFFTVAGTRLLFKRSRYFERDRG</sequence>
<dbReference type="Proteomes" id="UP000251617">
    <property type="component" value="Chromosome"/>
</dbReference>
<organism evidence="2 3">
    <name type="scientific">Pseudomonas putida</name>
    <name type="common">Arthrobacter siderocapsulatus</name>
    <dbReference type="NCBI Taxonomy" id="303"/>
    <lineage>
        <taxon>Bacteria</taxon>
        <taxon>Pseudomonadati</taxon>
        <taxon>Pseudomonadota</taxon>
        <taxon>Gammaproteobacteria</taxon>
        <taxon>Pseudomonadales</taxon>
        <taxon>Pseudomonadaceae</taxon>
        <taxon>Pseudomonas</taxon>
    </lineage>
</organism>
<feature type="transmembrane region" description="Helical" evidence="1">
    <location>
        <begin position="52"/>
        <end position="71"/>
    </location>
</feature>
<feature type="transmembrane region" description="Helical" evidence="1">
    <location>
        <begin position="28"/>
        <end position="46"/>
    </location>
</feature>
<protein>
    <submittedName>
        <fullName evidence="2">Uncharacterized protein</fullName>
    </submittedName>
</protein>
<evidence type="ECO:0000256" key="1">
    <source>
        <dbReference type="SAM" id="Phobius"/>
    </source>
</evidence>
<proteinExistence type="predicted"/>
<evidence type="ECO:0000313" key="3">
    <source>
        <dbReference type="Proteomes" id="UP000251617"/>
    </source>
</evidence>